<feature type="binding site" evidence="4">
    <location>
        <begin position="245"/>
        <end position="249"/>
    </location>
    <ligand>
        <name>ATP</name>
        <dbReference type="ChEBI" id="CHEBI:30616"/>
    </ligand>
</feature>
<evidence type="ECO:0000256" key="2">
    <source>
        <dbReference type="ARBA" id="ARBA00022801"/>
    </source>
</evidence>
<keyword evidence="2" id="KW-0378">Hydrolase</keyword>
<accession>A0A1I8BN62</accession>
<evidence type="ECO:0000313" key="8">
    <source>
        <dbReference type="WBParaSite" id="MhA1_Contig354.frz3.gene43"/>
    </source>
</evidence>
<dbReference type="OMA" id="GEQYEAM"/>
<dbReference type="CDD" id="cd24046">
    <property type="entry name" value="ASKHA_NBD_NTPDase5-like"/>
    <property type="match status" value="1"/>
</dbReference>
<dbReference type="WBParaSite" id="MhA1_Contig354.frz3.gene43">
    <property type="protein sequence ID" value="MhA1_Contig354.frz3.gene43"/>
    <property type="gene ID" value="MhA1_Contig354.frz3.gene43"/>
</dbReference>
<feature type="coiled-coil region" evidence="5">
    <location>
        <begin position="480"/>
        <end position="536"/>
    </location>
</feature>
<dbReference type="PANTHER" id="PTHR11782:SF127">
    <property type="entry name" value="NTPASE, ISOFORM F"/>
    <property type="match status" value="1"/>
</dbReference>
<name>A0A1I8BN62_MELHA</name>
<keyword evidence="6" id="KW-0812">Transmembrane</keyword>
<keyword evidence="6" id="KW-0472">Membrane</keyword>
<keyword evidence="4" id="KW-0547">Nucleotide-binding</keyword>
<evidence type="ECO:0000256" key="3">
    <source>
        <dbReference type="PIRSR" id="PIRSR600407-1"/>
    </source>
</evidence>
<keyword evidence="4" id="KW-0067">ATP-binding</keyword>
<evidence type="ECO:0000256" key="6">
    <source>
        <dbReference type="SAM" id="Phobius"/>
    </source>
</evidence>
<dbReference type="Gene3D" id="3.30.420.40">
    <property type="match status" value="1"/>
</dbReference>
<evidence type="ECO:0000256" key="5">
    <source>
        <dbReference type="SAM" id="Coils"/>
    </source>
</evidence>
<feature type="transmembrane region" description="Helical" evidence="6">
    <location>
        <begin position="12"/>
        <end position="34"/>
    </location>
</feature>
<feature type="active site" description="Proton acceptor" evidence="3">
    <location>
        <position position="212"/>
    </location>
</feature>
<dbReference type="Pfam" id="PF01150">
    <property type="entry name" value="GDA1_CD39"/>
    <property type="match status" value="1"/>
</dbReference>
<dbReference type="InterPro" id="IPR000407">
    <property type="entry name" value="GDA1_CD39_NTPase"/>
</dbReference>
<dbReference type="Gene3D" id="3.30.420.150">
    <property type="entry name" value="Exopolyphosphatase. Domain 2"/>
    <property type="match status" value="1"/>
</dbReference>
<dbReference type="GO" id="GO:0016787">
    <property type="term" value="F:hydrolase activity"/>
    <property type="evidence" value="ECO:0007669"/>
    <property type="project" value="UniProtKB-KW"/>
</dbReference>
<evidence type="ECO:0000256" key="1">
    <source>
        <dbReference type="ARBA" id="ARBA00009283"/>
    </source>
</evidence>
<dbReference type="AlphaFoldDB" id="A0A1I8BN62"/>
<keyword evidence="5" id="KW-0175">Coiled coil</keyword>
<comment type="similarity">
    <text evidence="1">Belongs to the GDA1/CD39 NTPase family.</text>
</comment>
<keyword evidence="6" id="KW-1133">Transmembrane helix</keyword>
<evidence type="ECO:0000256" key="4">
    <source>
        <dbReference type="PIRSR" id="PIRSR600407-2"/>
    </source>
</evidence>
<protein>
    <submittedName>
        <fullName evidence="8">Nucleoside-diphosphatase uda-1</fullName>
    </submittedName>
</protein>
<dbReference type="PANTHER" id="PTHR11782">
    <property type="entry name" value="ADENOSINE/GUANOSINE DIPHOSPHATASE"/>
    <property type="match status" value="1"/>
</dbReference>
<organism evidence="7 8">
    <name type="scientific">Meloidogyne hapla</name>
    <name type="common">Root-knot nematode worm</name>
    <dbReference type="NCBI Taxonomy" id="6305"/>
    <lineage>
        <taxon>Eukaryota</taxon>
        <taxon>Metazoa</taxon>
        <taxon>Ecdysozoa</taxon>
        <taxon>Nematoda</taxon>
        <taxon>Chromadorea</taxon>
        <taxon>Rhabditida</taxon>
        <taxon>Tylenchina</taxon>
        <taxon>Tylenchomorpha</taxon>
        <taxon>Tylenchoidea</taxon>
        <taxon>Meloidogynidae</taxon>
        <taxon>Meloidogyninae</taxon>
        <taxon>Meloidogyne</taxon>
    </lineage>
</organism>
<evidence type="ECO:0000313" key="7">
    <source>
        <dbReference type="Proteomes" id="UP000095281"/>
    </source>
</evidence>
<dbReference type="GO" id="GO:0005524">
    <property type="term" value="F:ATP binding"/>
    <property type="evidence" value="ECO:0007669"/>
    <property type="project" value="UniProtKB-KW"/>
</dbReference>
<sequence length="565" mass="63938">MSQILNIPCSSLHLLTIFLLFFFTIVAIHSQLFYERSEENVSSDRLHPADTDELNKCLSPDLEEEEKSQFRFFAAVIDAGSTGTRFIDYNVLSLKLFFRLHIFEFSHDTVQDPSTFKLEAETYRETKPGVSAFAKTPEQAAENIRVLLLIAKKHIPEDLWAKTPIAFRATAGVRLLNDKEAEGLLSHIEAEIMSSGLLVDDDAVGMLSGTDEGVFGWFTLNFLLERLDNVLNGSGKAASALDLGGGSTQVTFIPSDFNNAMRGLPRQKYSHRLKIFEKELRLYTHSYLGNGLVASRLGIAKLSTPDWSPGLPALKTHCLPKKFILDDFDYAGNVWLISATTDASFENCLVTARNYVTNLTDVKPIKSLVNEEDLYLFGYFYDRGLQGNIVEYTLEQIGGEAKVGDYKIAAEKACAMPAEAIGPEPWQPWQCLDLTYIYTLLHYGYGLPDERNINLVKKIRSMEVSWALGAGFHLLNSYHESKLKESRDEKQRQLREALERDRQVITILKDKFKKLFEELEARRKAIEEKEAATDRRLASLSTLAKLIHWVSEWMTHLLTTLNLIS</sequence>
<reference evidence="8" key="1">
    <citation type="submission" date="2016-11" db="UniProtKB">
        <authorList>
            <consortium name="WormBaseParasite"/>
        </authorList>
    </citation>
    <scope>IDENTIFICATION</scope>
</reference>
<keyword evidence="7" id="KW-1185">Reference proteome</keyword>
<proteinExistence type="inferred from homology"/>
<dbReference type="Proteomes" id="UP000095281">
    <property type="component" value="Unplaced"/>
</dbReference>